<comment type="caution">
    <text evidence="1">The sequence shown here is derived from an EMBL/GenBank/DDBJ whole genome shotgun (WGS) entry which is preliminary data.</text>
</comment>
<dbReference type="Proteomes" id="UP000243579">
    <property type="component" value="Unassembled WGS sequence"/>
</dbReference>
<reference evidence="1 2" key="1">
    <citation type="journal article" date="2014" name="Genome Biol. Evol.">
        <title>The secreted proteins of Achlya hypogyna and Thraustotheca clavata identify the ancestral oomycete secretome and reveal gene acquisitions by horizontal gene transfer.</title>
        <authorList>
            <person name="Misner I."/>
            <person name="Blouin N."/>
            <person name="Leonard G."/>
            <person name="Richards T.A."/>
            <person name="Lane C.E."/>
        </authorList>
    </citation>
    <scope>NUCLEOTIDE SEQUENCE [LARGE SCALE GENOMIC DNA]</scope>
    <source>
        <strain evidence="1 2">ATCC 48635</strain>
    </source>
</reference>
<protein>
    <recommendedName>
        <fullName evidence="3">PDZ domain-containing protein</fullName>
    </recommendedName>
</protein>
<dbReference type="AlphaFoldDB" id="A0A1V9Z7X1"/>
<evidence type="ECO:0000313" key="2">
    <source>
        <dbReference type="Proteomes" id="UP000243579"/>
    </source>
</evidence>
<dbReference type="EMBL" id="JNBR01000376">
    <property type="protein sequence ID" value="OQR94096.1"/>
    <property type="molecule type" value="Genomic_DNA"/>
</dbReference>
<name>A0A1V9Z7X1_ACHHY</name>
<gene>
    <name evidence="1" type="ORF">ACHHYP_01819</name>
</gene>
<proteinExistence type="predicted"/>
<sequence>MLLRCCLQSRVDCDGLTPTSRHSRATLSQSSPTFSQYQRLVSAPDAPDAADAFPTWLPRFFPWGQQLKPSDVVCTESPVVVRRPSNPGVERRVGTLYRYQSTTGYFDDDDAGDDDLYQLVRLHVPPGPSGLVLEEPESPTNAAPTVAGFEPIGVDVRTGLPLRGVLELSGEVVPGSILVSVDRHCVLSATPHDVAALLVASEDRTREFLFQTIHVHDL</sequence>
<organism evidence="1 2">
    <name type="scientific">Achlya hypogyna</name>
    <name type="common">Oomycete</name>
    <name type="synonym">Protoachlya hypogyna</name>
    <dbReference type="NCBI Taxonomy" id="1202772"/>
    <lineage>
        <taxon>Eukaryota</taxon>
        <taxon>Sar</taxon>
        <taxon>Stramenopiles</taxon>
        <taxon>Oomycota</taxon>
        <taxon>Saprolegniomycetes</taxon>
        <taxon>Saprolegniales</taxon>
        <taxon>Achlyaceae</taxon>
        <taxon>Achlya</taxon>
    </lineage>
</organism>
<accession>A0A1V9Z7X1</accession>
<dbReference type="OrthoDB" id="63052at2759"/>
<evidence type="ECO:0008006" key="3">
    <source>
        <dbReference type="Google" id="ProtNLM"/>
    </source>
</evidence>
<keyword evidence="2" id="KW-1185">Reference proteome</keyword>
<evidence type="ECO:0000313" key="1">
    <source>
        <dbReference type="EMBL" id="OQR94096.1"/>
    </source>
</evidence>